<feature type="coiled-coil region" evidence="1">
    <location>
        <begin position="53"/>
        <end position="80"/>
    </location>
</feature>
<protein>
    <submittedName>
        <fullName evidence="3">Transposase</fullName>
    </submittedName>
</protein>
<keyword evidence="5" id="KW-1185">Reference proteome</keyword>
<dbReference type="PANTHER" id="PTHR33609">
    <property type="entry name" value="LOW CALCIUM RESPONSE LOCUS PROTEIN S"/>
    <property type="match status" value="1"/>
</dbReference>
<proteinExistence type="predicted"/>
<reference evidence="5" key="3">
    <citation type="journal article" date="2017" name="J. Biotechnol.">
        <title>Complete genome sequence of Novosphingobium resinovorum SA1, a versatile xenobiotic-degrading bacterium capable of utilizing sulfanilic acid.</title>
        <authorList>
            <person name="Hegedus B."/>
            <person name="Kos P.B."/>
            <person name="Balint B."/>
            <person name="Maroti G."/>
            <person name="Gan H.M."/>
            <person name="Perei K."/>
            <person name="Rakhely G."/>
        </authorList>
    </citation>
    <scope>NUCLEOTIDE SEQUENCE [LARGE SCALE GENOMIC DNA]</scope>
    <source>
        <strain evidence="5">SA1</strain>
    </source>
</reference>
<dbReference type="InterPro" id="IPR009057">
    <property type="entry name" value="Homeodomain-like_sf"/>
</dbReference>
<keyword evidence="1" id="KW-0175">Coiled coil</keyword>
<dbReference type="InterPro" id="IPR052546">
    <property type="entry name" value="Transposase_8_domain"/>
</dbReference>
<evidence type="ECO:0000313" key="5">
    <source>
        <dbReference type="Proteomes" id="UP000094626"/>
    </source>
</evidence>
<dbReference type="KEGG" id="nre:BES08_30955"/>
<evidence type="ECO:0000313" key="4">
    <source>
        <dbReference type="Proteomes" id="UP000024329"/>
    </source>
</evidence>
<dbReference type="EMBL" id="CP017078">
    <property type="protein sequence ID" value="AOR81267.1"/>
    <property type="molecule type" value="Genomic_DNA"/>
</dbReference>
<dbReference type="Pfam" id="PF01527">
    <property type="entry name" value="HTH_Tnp_1"/>
    <property type="match status" value="1"/>
</dbReference>
<dbReference type="Proteomes" id="UP000094626">
    <property type="component" value="Plasmid pSA3"/>
</dbReference>
<reference evidence="2" key="2">
    <citation type="submission" date="2016-08" db="EMBL/GenBank/DDBJ databases">
        <authorList>
            <person name="Seilhamer J.J."/>
        </authorList>
    </citation>
    <scope>NUCLEOTIDE SEQUENCE [LARGE SCALE GENOMIC DNA]</scope>
    <source>
        <strain evidence="2">SA1</strain>
        <plasmid evidence="2">pSA3</plasmid>
    </source>
</reference>
<dbReference type="GO" id="GO:0006313">
    <property type="term" value="P:DNA transposition"/>
    <property type="evidence" value="ECO:0007669"/>
    <property type="project" value="InterPro"/>
</dbReference>
<evidence type="ECO:0000313" key="2">
    <source>
        <dbReference type="EMBL" id="AOR81267.1"/>
    </source>
</evidence>
<dbReference type="AlphaFoldDB" id="A0A031JW32"/>
<geneLocation type="plasmid" evidence="2 5">
    <name>pSA3</name>
</geneLocation>
<dbReference type="EMBL" id="JFYZ01000014">
    <property type="protein sequence ID" value="EZP81008.1"/>
    <property type="molecule type" value="Genomic_DNA"/>
</dbReference>
<name>A0A031JW32_9SPHN</name>
<dbReference type="PATRIC" id="fig|158500.4.peg.3132"/>
<evidence type="ECO:0000256" key="1">
    <source>
        <dbReference type="SAM" id="Coils"/>
    </source>
</evidence>
<dbReference type="GO" id="GO:0003677">
    <property type="term" value="F:DNA binding"/>
    <property type="evidence" value="ECO:0007669"/>
    <property type="project" value="InterPro"/>
</dbReference>
<dbReference type="SUPFAM" id="SSF46689">
    <property type="entry name" value="Homeodomain-like"/>
    <property type="match status" value="1"/>
</dbReference>
<organism evidence="3 4">
    <name type="scientific">Novosphingobium resinovorum</name>
    <dbReference type="NCBI Taxonomy" id="158500"/>
    <lineage>
        <taxon>Bacteria</taxon>
        <taxon>Pseudomonadati</taxon>
        <taxon>Pseudomonadota</taxon>
        <taxon>Alphaproteobacteria</taxon>
        <taxon>Sphingomonadales</taxon>
        <taxon>Sphingomonadaceae</taxon>
        <taxon>Novosphingobium</taxon>
    </lineage>
</organism>
<dbReference type="PANTHER" id="PTHR33609:SF1">
    <property type="entry name" value="TRANSPOSASE"/>
    <property type="match status" value="1"/>
</dbReference>
<dbReference type="InterPro" id="IPR002514">
    <property type="entry name" value="Transposase_8"/>
</dbReference>
<keyword evidence="2" id="KW-0614">Plasmid</keyword>
<reference evidence="3 4" key="1">
    <citation type="submission" date="2014-03" db="EMBL/GenBank/DDBJ databases">
        <title>Whole genome sequence of Novosphingobium resinovorum KF1.</title>
        <authorList>
            <person name="Gan H.M."/>
            <person name="Gan H.Y."/>
            <person name="Chew T.H."/>
            <person name="Savka M.A."/>
        </authorList>
    </citation>
    <scope>NUCLEOTIDE SEQUENCE [LARGE SCALE GENOMIC DNA]</scope>
    <source>
        <strain evidence="3 4">KF1</strain>
    </source>
</reference>
<gene>
    <name evidence="2" type="ORF">BES08_30955</name>
    <name evidence="3" type="ORF">BV97_03062</name>
</gene>
<dbReference type="GO" id="GO:0004803">
    <property type="term" value="F:transposase activity"/>
    <property type="evidence" value="ECO:0007669"/>
    <property type="project" value="InterPro"/>
</dbReference>
<dbReference type="Proteomes" id="UP000024329">
    <property type="component" value="Unassembled WGS sequence"/>
</dbReference>
<sequence>MPSKKHKPEEIIGKLREVEIVLAQGASTAEACRRIAVSEQTYYRWRKEYGGLKTDQARRMKDLEKENQRLRRAISDLTLDKLILQEAAKGNF</sequence>
<evidence type="ECO:0000313" key="3">
    <source>
        <dbReference type="EMBL" id="EZP81008.1"/>
    </source>
</evidence>
<dbReference type="eggNOG" id="COG2963">
    <property type="taxonomic scope" value="Bacteria"/>
</dbReference>
<accession>A0A031JW32</accession>